<dbReference type="RefSeq" id="WP_112280379.1">
    <property type="nucleotide sequence ID" value="NZ_MASW01000001.1"/>
</dbReference>
<dbReference type="OrthoDB" id="3256619at2"/>
<dbReference type="NCBIfam" id="NF042914">
    <property type="entry name" value="SAV915_dom"/>
    <property type="match status" value="1"/>
</dbReference>
<dbReference type="EMBL" id="MASW01000001">
    <property type="protein sequence ID" value="PXY32345.1"/>
    <property type="molecule type" value="Genomic_DNA"/>
</dbReference>
<sequence length="96" mass="10354">MTNPSLPPVVYLPTGAHSGTDTEETTVELRRTGDGRVALVAFSAVDRLVAGCGEHQPWMMVRTEHLPTLYDAQPYDVIMLDGVIPEELRHPGAAGA</sequence>
<organism evidence="1 2">
    <name type="scientific">Prauserella muralis</name>
    <dbReference type="NCBI Taxonomy" id="588067"/>
    <lineage>
        <taxon>Bacteria</taxon>
        <taxon>Bacillati</taxon>
        <taxon>Actinomycetota</taxon>
        <taxon>Actinomycetes</taxon>
        <taxon>Pseudonocardiales</taxon>
        <taxon>Pseudonocardiaceae</taxon>
        <taxon>Prauserella</taxon>
    </lineage>
</organism>
<proteinExistence type="predicted"/>
<accession>A0A2V4BAA5</accession>
<dbReference type="AlphaFoldDB" id="A0A2V4BAA5"/>
<comment type="caution">
    <text evidence="1">The sequence shown here is derived from an EMBL/GenBank/DDBJ whole genome shotgun (WGS) entry which is preliminary data.</text>
</comment>
<dbReference type="Proteomes" id="UP000249915">
    <property type="component" value="Unassembled WGS sequence"/>
</dbReference>
<gene>
    <name evidence="1" type="ORF">BAY60_08735</name>
</gene>
<evidence type="ECO:0000313" key="1">
    <source>
        <dbReference type="EMBL" id="PXY32345.1"/>
    </source>
</evidence>
<reference evidence="1 2" key="1">
    <citation type="submission" date="2016-07" db="EMBL/GenBank/DDBJ databases">
        <title>Draft genome sequence of Prauserella muralis DSM 45305, isolated from a mould-covered wall in an indoor environment.</title>
        <authorList>
            <person name="Ruckert C."/>
            <person name="Albersmeier A."/>
            <person name="Jiang C.-L."/>
            <person name="Jiang Y."/>
            <person name="Kalinowski J."/>
            <person name="Schneider O."/>
            <person name="Winkler A."/>
            <person name="Zotchev S.B."/>
        </authorList>
    </citation>
    <scope>NUCLEOTIDE SEQUENCE [LARGE SCALE GENOMIC DNA]</scope>
    <source>
        <strain evidence="1 2">DSM 45305</strain>
    </source>
</reference>
<evidence type="ECO:0000313" key="2">
    <source>
        <dbReference type="Proteomes" id="UP000249915"/>
    </source>
</evidence>
<protein>
    <submittedName>
        <fullName evidence="1">Uncharacterized protein</fullName>
    </submittedName>
</protein>
<keyword evidence="2" id="KW-1185">Reference proteome</keyword>
<name>A0A2V4BAA5_9PSEU</name>
<dbReference type="InterPro" id="IPR049975">
    <property type="entry name" value="SAV_915-like_dom"/>
</dbReference>